<dbReference type="InterPro" id="IPR033140">
    <property type="entry name" value="Lipase_GDXG_put_SER_AS"/>
</dbReference>
<dbReference type="PANTHER" id="PTHR48081">
    <property type="entry name" value="AB HYDROLASE SUPERFAMILY PROTEIN C4A8.06C"/>
    <property type="match status" value="1"/>
</dbReference>
<dbReference type="InterPro" id="IPR029058">
    <property type="entry name" value="AB_hydrolase_fold"/>
</dbReference>
<sequence length="269" mass="28849">MPYAPVGSSLKPIMLFMHGGGWIRGTLEMYDPLTRGFALKMQDFIVVSVEYRLAPETKFPGALSDCLQALRWVAERGVHFGGDTSRIALAGDSAGGNLAIALAMLAQAEMAKGTGAQNVTLLPGVKLCANAFIYPVTDYSMSSASYEEFALGPGRLTRASMESYWRAYLQYPLVQGRDPLASPSLAHADHISGFAPTLMLTAESDPLRDEGEAFADKLSAAGVSEVKKKRYAGVTHGFVSRSAGAGDFNHDVWKDVTEFLHAHCGAPTP</sequence>
<evidence type="ECO:0000313" key="6">
    <source>
        <dbReference type="Proteomes" id="UP000664859"/>
    </source>
</evidence>
<dbReference type="OrthoDB" id="433474at2759"/>
<dbReference type="PROSITE" id="PS01174">
    <property type="entry name" value="LIPASE_GDXG_SER"/>
    <property type="match status" value="1"/>
</dbReference>
<dbReference type="AlphaFoldDB" id="A0A835YVD9"/>
<feature type="active site" evidence="3">
    <location>
        <position position="93"/>
    </location>
</feature>
<comment type="caution">
    <text evidence="5">The sequence shown here is derived from an EMBL/GenBank/DDBJ whole genome shotgun (WGS) entry which is preliminary data.</text>
</comment>
<gene>
    <name evidence="5" type="ORF">JKP88DRAFT_187066</name>
</gene>
<comment type="similarity">
    <text evidence="1">Belongs to the 'GDXG' lipolytic enzyme family.</text>
</comment>
<dbReference type="Gene3D" id="3.40.50.1820">
    <property type="entry name" value="alpha/beta hydrolase"/>
    <property type="match status" value="1"/>
</dbReference>
<dbReference type="PANTHER" id="PTHR48081:SF8">
    <property type="entry name" value="ALPHA_BETA HYDROLASE FOLD-3 DOMAIN-CONTAINING PROTEIN-RELATED"/>
    <property type="match status" value="1"/>
</dbReference>
<evidence type="ECO:0000256" key="1">
    <source>
        <dbReference type="ARBA" id="ARBA00010515"/>
    </source>
</evidence>
<dbReference type="InterPro" id="IPR050300">
    <property type="entry name" value="GDXG_lipolytic_enzyme"/>
</dbReference>
<evidence type="ECO:0000313" key="5">
    <source>
        <dbReference type="EMBL" id="KAG5180787.1"/>
    </source>
</evidence>
<evidence type="ECO:0000256" key="3">
    <source>
        <dbReference type="PROSITE-ProRule" id="PRU10038"/>
    </source>
</evidence>
<accession>A0A835YVD9</accession>
<evidence type="ECO:0000256" key="2">
    <source>
        <dbReference type="ARBA" id="ARBA00022801"/>
    </source>
</evidence>
<dbReference type="InterPro" id="IPR019826">
    <property type="entry name" value="Carboxylesterase_B_AS"/>
</dbReference>
<dbReference type="PROSITE" id="PS00122">
    <property type="entry name" value="CARBOXYLESTERASE_B_1"/>
    <property type="match status" value="1"/>
</dbReference>
<dbReference type="GO" id="GO:0016787">
    <property type="term" value="F:hydrolase activity"/>
    <property type="evidence" value="ECO:0007669"/>
    <property type="project" value="UniProtKB-KW"/>
</dbReference>
<dbReference type="Pfam" id="PF07859">
    <property type="entry name" value="Abhydrolase_3"/>
    <property type="match status" value="1"/>
</dbReference>
<organism evidence="5 6">
    <name type="scientific">Tribonema minus</name>
    <dbReference type="NCBI Taxonomy" id="303371"/>
    <lineage>
        <taxon>Eukaryota</taxon>
        <taxon>Sar</taxon>
        <taxon>Stramenopiles</taxon>
        <taxon>Ochrophyta</taxon>
        <taxon>PX clade</taxon>
        <taxon>Xanthophyceae</taxon>
        <taxon>Tribonematales</taxon>
        <taxon>Tribonemataceae</taxon>
        <taxon>Tribonema</taxon>
    </lineage>
</organism>
<evidence type="ECO:0000259" key="4">
    <source>
        <dbReference type="Pfam" id="PF07859"/>
    </source>
</evidence>
<dbReference type="EMBL" id="JAFCMP010000357">
    <property type="protein sequence ID" value="KAG5180787.1"/>
    <property type="molecule type" value="Genomic_DNA"/>
</dbReference>
<reference evidence="5" key="1">
    <citation type="submission" date="2021-02" db="EMBL/GenBank/DDBJ databases">
        <title>First Annotated Genome of the Yellow-green Alga Tribonema minus.</title>
        <authorList>
            <person name="Mahan K.M."/>
        </authorList>
    </citation>
    <scope>NUCLEOTIDE SEQUENCE</scope>
    <source>
        <strain evidence="5">UTEX B ZZ1240</strain>
    </source>
</reference>
<name>A0A835YVD9_9STRA</name>
<proteinExistence type="inferred from homology"/>
<keyword evidence="2 5" id="KW-0378">Hydrolase</keyword>
<dbReference type="Proteomes" id="UP000664859">
    <property type="component" value="Unassembled WGS sequence"/>
</dbReference>
<dbReference type="InterPro" id="IPR013094">
    <property type="entry name" value="AB_hydrolase_3"/>
</dbReference>
<dbReference type="SUPFAM" id="SSF53474">
    <property type="entry name" value="alpha/beta-Hydrolases"/>
    <property type="match status" value="1"/>
</dbReference>
<feature type="domain" description="Alpha/beta hydrolase fold-3" evidence="4">
    <location>
        <begin position="14"/>
        <end position="239"/>
    </location>
</feature>
<keyword evidence="6" id="KW-1185">Reference proteome</keyword>
<protein>
    <submittedName>
        <fullName evidence="5">Alpha/beta hydrolase fold-3</fullName>
    </submittedName>
</protein>